<proteinExistence type="predicted"/>
<dbReference type="EMBL" id="AVOT02075011">
    <property type="protein sequence ID" value="MBW0563920.1"/>
    <property type="molecule type" value="Genomic_DNA"/>
</dbReference>
<dbReference type="Proteomes" id="UP000765509">
    <property type="component" value="Unassembled WGS sequence"/>
</dbReference>
<sequence>MSEIPHIRPPKRERKNENFDFIAHLTISQALMTTSEPQQLSGDQLILECGATHHMFSSLKPFVTTPKTTSIQVATGNANSKLTALGIGAVKIFNHNNTLLLKECLYIPKLECNLISLLD</sequence>
<reference evidence="2" key="1">
    <citation type="submission" date="2021-03" db="EMBL/GenBank/DDBJ databases">
        <title>Draft genome sequence of rust myrtle Austropuccinia psidii MF-1, a brazilian biotype.</title>
        <authorList>
            <person name="Quecine M.C."/>
            <person name="Pachon D.M.R."/>
            <person name="Bonatelli M.L."/>
            <person name="Correr F.H."/>
            <person name="Franceschini L.M."/>
            <person name="Leite T.F."/>
            <person name="Margarido G.R.A."/>
            <person name="Almeida C.A."/>
            <person name="Ferrarezi J.A."/>
            <person name="Labate C.A."/>
        </authorList>
    </citation>
    <scope>NUCLEOTIDE SEQUENCE</scope>
    <source>
        <strain evidence="2">MF-1</strain>
    </source>
</reference>
<evidence type="ECO:0000313" key="3">
    <source>
        <dbReference type="Proteomes" id="UP000765509"/>
    </source>
</evidence>
<keyword evidence="3" id="KW-1185">Reference proteome</keyword>
<accession>A0A9Q3JLZ8</accession>
<dbReference type="OrthoDB" id="7691805at2759"/>
<name>A0A9Q3JLZ8_9BASI</name>
<dbReference type="Pfam" id="PF22936">
    <property type="entry name" value="Pol_BBD"/>
    <property type="match status" value="1"/>
</dbReference>
<gene>
    <name evidence="2" type="ORF">O181_103635</name>
</gene>
<organism evidence="2 3">
    <name type="scientific">Austropuccinia psidii MF-1</name>
    <dbReference type="NCBI Taxonomy" id="1389203"/>
    <lineage>
        <taxon>Eukaryota</taxon>
        <taxon>Fungi</taxon>
        <taxon>Dikarya</taxon>
        <taxon>Basidiomycota</taxon>
        <taxon>Pucciniomycotina</taxon>
        <taxon>Pucciniomycetes</taxon>
        <taxon>Pucciniales</taxon>
        <taxon>Sphaerophragmiaceae</taxon>
        <taxon>Austropuccinia</taxon>
    </lineage>
</organism>
<comment type="caution">
    <text evidence="2">The sequence shown here is derived from an EMBL/GenBank/DDBJ whole genome shotgun (WGS) entry which is preliminary data.</text>
</comment>
<feature type="domain" description="Retrovirus-related Pol polyprotein from transposon TNT 1-94-like beta-barrel" evidence="1">
    <location>
        <begin position="46"/>
        <end position="117"/>
    </location>
</feature>
<dbReference type="InterPro" id="IPR054722">
    <property type="entry name" value="PolX-like_BBD"/>
</dbReference>
<protein>
    <recommendedName>
        <fullName evidence="1">Retrovirus-related Pol polyprotein from transposon TNT 1-94-like beta-barrel domain-containing protein</fullName>
    </recommendedName>
</protein>
<evidence type="ECO:0000259" key="1">
    <source>
        <dbReference type="Pfam" id="PF22936"/>
    </source>
</evidence>
<evidence type="ECO:0000313" key="2">
    <source>
        <dbReference type="EMBL" id="MBW0563920.1"/>
    </source>
</evidence>
<dbReference type="AlphaFoldDB" id="A0A9Q3JLZ8"/>